<dbReference type="OrthoDB" id="9153186at2"/>
<dbReference type="Gene3D" id="3.10.129.10">
    <property type="entry name" value="Hotdog Thioesterase"/>
    <property type="match status" value="1"/>
</dbReference>
<gene>
    <name evidence="1" type="ORF">FRC96_18190</name>
</gene>
<dbReference type="InterPro" id="IPR029069">
    <property type="entry name" value="HotDog_dom_sf"/>
</dbReference>
<proteinExistence type="predicted"/>
<dbReference type="Pfam" id="PF14539">
    <property type="entry name" value="DUF4442"/>
    <property type="match status" value="1"/>
</dbReference>
<dbReference type="InterPro" id="IPR027961">
    <property type="entry name" value="DUF4442"/>
</dbReference>
<protein>
    <submittedName>
        <fullName evidence="1">DUF4442 domain-containing protein</fullName>
    </submittedName>
</protein>
<dbReference type="EMBL" id="VOSL01000135">
    <property type="protein sequence ID" value="TXD32255.1"/>
    <property type="molecule type" value="Genomic_DNA"/>
</dbReference>
<evidence type="ECO:0000313" key="2">
    <source>
        <dbReference type="Proteomes" id="UP000321046"/>
    </source>
</evidence>
<accession>A0A5C6WYU3</accession>
<comment type="caution">
    <text evidence="1">The sequence shown here is derived from an EMBL/GenBank/DDBJ whole genome shotgun (WGS) entry which is preliminary data.</text>
</comment>
<reference evidence="1 2" key="1">
    <citation type="submission" date="2019-08" db="EMBL/GenBank/DDBJ databases">
        <title>Bradymonadales sp. TMQ2.</title>
        <authorList>
            <person name="Liang Q."/>
        </authorList>
    </citation>
    <scope>NUCLEOTIDE SEQUENCE [LARGE SCALE GENOMIC DNA]</scope>
    <source>
        <strain evidence="1 2">TMQ2</strain>
    </source>
</reference>
<organism evidence="1 2">
    <name type="scientific">Lujinxingia vulgaris</name>
    <dbReference type="NCBI Taxonomy" id="2600176"/>
    <lineage>
        <taxon>Bacteria</taxon>
        <taxon>Deltaproteobacteria</taxon>
        <taxon>Bradymonadales</taxon>
        <taxon>Lujinxingiaceae</taxon>
        <taxon>Lujinxingia</taxon>
    </lineage>
</organism>
<sequence>MRRRRSTRFQSGWDQNFNEDRMLFQDTMNQNERAPWTARLVAGALTTRPVSQALLWARMPLLAVVSPSVDVLDASRCEVAIPFGWRNRNIFGTMYFAASMMAAEMTTGGLVIFHNALRPEKFSYIVRHISADFVKPAKSAVRFECVQGEEVAAAFDEAARTGERVNRVLEVVGRRADGVETARVKVEWSIRAS</sequence>
<evidence type="ECO:0000313" key="1">
    <source>
        <dbReference type="EMBL" id="TXD32255.1"/>
    </source>
</evidence>
<dbReference type="AlphaFoldDB" id="A0A5C6WYU3"/>
<name>A0A5C6WYU3_9DELT</name>
<dbReference type="Proteomes" id="UP000321046">
    <property type="component" value="Unassembled WGS sequence"/>
</dbReference>
<dbReference type="SUPFAM" id="SSF54637">
    <property type="entry name" value="Thioesterase/thiol ester dehydrase-isomerase"/>
    <property type="match status" value="1"/>
</dbReference>